<evidence type="ECO:0000313" key="4">
    <source>
        <dbReference type="EMBL" id="MFC4389117.1"/>
    </source>
</evidence>
<dbReference type="Pfam" id="PF04492">
    <property type="entry name" value="Phage_rep_O"/>
    <property type="match status" value="1"/>
</dbReference>
<evidence type="ECO:0000313" key="5">
    <source>
        <dbReference type="Proteomes" id="UP001595880"/>
    </source>
</evidence>
<dbReference type="RefSeq" id="WP_390200624.1">
    <property type="nucleotide sequence ID" value="NZ_JBHSDV010000006.1"/>
</dbReference>
<dbReference type="InterPro" id="IPR036388">
    <property type="entry name" value="WH-like_DNA-bd_sf"/>
</dbReference>
<dbReference type="SUPFAM" id="SSF158499">
    <property type="entry name" value="DnaD domain-like"/>
    <property type="match status" value="1"/>
</dbReference>
<dbReference type="PANTHER" id="PTHR37293">
    <property type="entry name" value="PHAGE REPLICATION PROTEIN-RELATED"/>
    <property type="match status" value="1"/>
</dbReference>
<dbReference type="EMBL" id="JBHSDV010000006">
    <property type="protein sequence ID" value="MFC4389117.1"/>
    <property type="molecule type" value="Genomic_DNA"/>
</dbReference>
<dbReference type="PANTHER" id="PTHR37293:SF5">
    <property type="entry name" value="DNA REPLICATION PROTEIN"/>
    <property type="match status" value="1"/>
</dbReference>
<proteinExistence type="inferred from homology"/>
<evidence type="ECO:0000259" key="2">
    <source>
        <dbReference type="Pfam" id="PF04492"/>
    </source>
</evidence>
<dbReference type="Gene3D" id="1.10.10.10">
    <property type="entry name" value="Winged helix-like DNA-binding domain superfamily/Winged helix DNA-binding domain"/>
    <property type="match status" value="1"/>
</dbReference>
<sequence length="358" mass="42093">MANPQIEKGYIRIANDLWNEILRRSFSKRQLNLILFIWRLSYGTGRKDCIIDKFNLLELAGMYKQDVKKELKFLRECHVLNWDENSMLFSINKNYNEWQITPNKNWDNDKFNSLIYENIKRKSVSETLTNNEKRVSKTLTTKNIKVSKLLTKSRKQVSKTLTLKLVKYLPSSSSNSVVISDTGSLKTLLKTLIIKDIKQCSSSIIDNRFADVMNFYRDNLQRGVTESPFNYELINQWYSEFGSELLLSAMEIAANAEVKGVKYVEGVLKKWREAGVKTKQDADRYQQQFKTSKNTVPFRKKNNYNNASTKKDIVPDWYEKSKKEREMLEKQNNKQDKIDDQEFNKIMQDYLQNQGESL</sequence>
<dbReference type="NCBIfam" id="TIGR01446">
    <property type="entry name" value="DnaD_dom"/>
    <property type="match status" value="1"/>
</dbReference>
<comment type="caution">
    <text evidence="4">The sequence shown here is derived from an EMBL/GenBank/DDBJ whole genome shotgun (WGS) entry which is preliminary data.</text>
</comment>
<feature type="domain" description="DnaB/C C-terminal" evidence="3">
    <location>
        <begin position="223"/>
        <end position="286"/>
    </location>
</feature>
<organism evidence="4 5">
    <name type="scientific">Gracilibacillus marinus</name>
    <dbReference type="NCBI Taxonomy" id="630535"/>
    <lineage>
        <taxon>Bacteria</taxon>
        <taxon>Bacillati</taxon>
        <taxon>Bacillota</taxon>
        <taxon>Bacilli</taxon>
        <taxon>Bacillales</taxon>
        <taxon>Bacillaceae</taxon>
        <taxon>Gracilibacillus</taxon>
    </lineage>
</organism>
<name>A0ABV8VX57_9BACI</name>
<dbReference type="Pfam" id="PF07261">
    <property type="entry name" value="DnaB_2"/>
    <property type="match status" value="1"/>
</dbReference>
<gene>
    <name evidence="4" type="ORF">ACFOZ1_15150</name>
</gene>
<dbReference type="Proteomes" id="UP001595880">
    <property type="component" value="Unassembled WGS sequence"/>
</dbReference>
<keyword evidence="5" id="KW-1185">Reference proteome</keyword>
<feature type="domain" description="Bacteriophage lambda Replication protein O N-terminal" evidence="2">
    <location>
        <begin position="5"/>
        <end position="98"/>
    </location>
</feature>
<reference evidence="5" key="1">
    <citation type="journal article" date="2019" name="Int. J. Syst. Evol. Microbiol.">
        <title>The Global Catalogue of Microorganisms (GCM) 10K type strain sequencing project: providing services to taxonomists for standard genome sequencing and annotation.</title>
        <authorList>
            <consortium name="The Broad Institute Genomics Platform"/>
            <consortium name="The Broad Institute Genome Sequencing Center for Infectious Disease"/>
            <person name="Wu L."/>
            <person name="Ma J."/>
        </authorList>
    </citation>
    <scope>NUCLEOTIDE SEQUENCE [LARGE SCALE GENOMIC DNA]</scope>
    <source>
        <strain evidence="5">KACC 14058</strain>
    </source>
</reference>
<dbReference type="InterPro" id="IPR034829">
    <property type="entry name" value="DnaD-like_sf"/>
</dbReference>
<dbReference type="InterPro" id="IPR006343">
    <property type="entry name" value="DnaB/C_C"/>
</dbReference>
<evidence type="ECO:0000256" key="1">
    <source>
        <dbReference type="ARBA" id="ARBA00093462"/>
    </source>
</evidence>
<dbReference type="InterPro" id="IPR006497">
    <property type="entry name" value="Phage_lambda_VrpO_N"/>
</dbReference>
<protein>
    <submittedName>
        <fullName evidence="4">Replication protein</fullName>
    </submittedName>
</protein>
<comment type="similarity">
    <text evidence="1">Belongs to the DnaB/DnaD family.</text>
</comment>
<evidence type="ECO:0000259" key="3">
    <source>
        <dbReference type="Pfam" id="PF07261"/>
    </source>
</evidence>
<accession>A0ABV8VX57</accession>
<dbReference type="InterPro" id="IPR053162">
    <property type="entry name" value="DnaD"/>
</dbReference>
<dbReference type="Gene3D" id="1.10.10.630">
    <property type="entry name" value="DnaD domain-like"/>
    <property type="match status" value="1"/>
</dbReference>